<dbReference type="AlphaFoldDB" id="A0A977IEJ0"/>
<dbReference type="RefSeq" id="WP_227717419.1">
    <property type="nucleotide sequence ID" value="NZ_CP103305.1"/>
</dbReference>
<dbReference type="GeneID" id="74945402"/>
<evidence type="ECO:0000313" key="1">
    <source>
        <dbReference type="EMBL" id="UVS69315.1"/>
    </source>
</evidence>
<proteinExistence type="predicted"/>
<dbReference type="EMBL" id="CP103305">
    <property type="protein sequence ID" value="UVS69315.1"/>
    <property type="molecule type" value="Genomic_DNA"/>
</dbReference>
<protein>
    <submittedName>
        <fullName evidence="1">Uncharacterized protein</fullName>
    </submittedName>
</protein>
<organism evidence="1">
    <name type="scientific">Nitrososphaera viennensis</name>
    <dbReference type="NCBI Taxonomy" id="1034015"/>
    <lineage>
        <taxon>Archaea</taxon>
        <taxon>Nitrososphaerota</taxon>
        <taxon>Nitrososphaeria</taxon>
        <taxon>Nitrososphaerales</taxon>
        <taxon>Nitrososphaeraceae</taxon>
        <taxon>Nitrososphaera</taxon>
    </lineage>
</organism>
<gene>
    <name evidence="1" type="ORF">NWT39_00665</name>
</gene>
<accession>A0A977IEJ0</accession>
<sequence>MKVLDLESFVADVTSLADRMAAGEPQENIQRLDFVRTRLIELYQRNLVKINHSAMELVCAKHLIRDGYSIDVEKPLTDILVCDVYATKGDGVALVEIETGFIPPEHALDPLSYYVARIASKVARYSKHANKFVLATPPVSILPIPNLFRRPPRDRTAEEVKEVKALCDRYYSNPPITEEEILNAHLHMVYIINIDAGRVVEMDIDSYLEKVGDMLAKGMAGIY</sequence>
<dbReference type="Proteomes" id="UP001059771">
    <property type="component" value="Chromosome"/>
</dbReference>
<reference evidence="1" key="1">
    <citation type="submission" date="2022-08" db="EMBL/GenBank/DDBJ databases">
        <title>Dynamic responses of ammonia-oxidizing microbial communities induced by reactive oxygen species (ROS) in fluctuating redox aquifers.</title>
        <authorList>
            <person name="Wang P."/>
            <person name="Wang H."/>
        </authorList>
    </citation>
    <scope>NUCLEOTIDE SEQUENCE</scope>
    <source>
        <strain evidence="1">PLX03</strain>
    </source>
</reference>
<name>A0A977IEJ0_9ARCH</name>